<name>A0ACA9N1V4_9GLOM</name>
<accession>A0ACA9N1V4</accession>
<reference evidence="1" key="1">
    <citation type="submission" date="2021-06" db="EMBL/GenBank/DDBJ databases">
        <authorList>
            <person name="Kallberg Y."/>
            <person name="Tangrot J."/>
            <person name="Rosling A."/>
        </authorList>
    </citation>
    <scope>NUCLEOTIDE SEQUENCE</scope>
    <source>
        <strain evidence="1">CL356</strain>
    </source>
</reference>
<protein>
    <submittedName>
        <fullName evidence="1">1381_t:CDS:1</fullName>
    </submittedName>
</protein>
<gene>
    <name evidence="1" type="ORF">ACOLOM_LOCUS7574</name>
</gene>
<comment type="caution">
    <text evidence="1">The sequence shown here is derived from an EMBL/GenBank/DDBJ whole genome shotgun (WGS) entry which is preliminary data.</text>
</comment>
<evidence type="ECO:0000313" key="2">
    <source>
        <dbReference type="Proteomes" id="UP000789525"/>
    </source>
</evidence>
<keyword evidence="2" id="KW-1185">Reference proteome</keyword>
<sequence length="179" mass="20383">SEKHSEDDEGMENARSYKHRCGEDDEQPHTPEDKCSTVSYGMFPNESPSATTTTSLYVPFPDSAISEEFIKTENNGHYISYLTGPGIPEWYLNEDSTRWVVRNIDISEICLEYRAVVVKKCESMAVVLSAIEGSWEEPVMDLRFEGIYRMILIGEFGLPRGSTSWGTVLQCYQVMNTIW</sequence>
<dbReference type="EMBL" id="CAJVPT010017801">
    <property type="protein sequence ID" value="CAG8629107.1"/>
    <property type="molecule type" value="Genomic_DNA"/>
</dbReference>
<organism evidence="1 2">
    <name type="scientific">Acaulospora colombiana</name>
    <dbReference type="NCBI Taxonomy" id="27376"/>
    <lineage>
        <taxon>Eukaryota</taxon>
        <taxon>Fungi</taxon>
        <taxon>Fungi incertae sedis</taxon>
        <taxon>Mucoromycota</taxon>
        <taxon>Glomeromycotina</taxon>
        <taxon>Glomeromycetes</taxon>
        <taxon>Diversisporales</taxon>
        <taxon>Acaulosporaceae</taxon>
        <taxon>Acaulospora</taxon>
    </lineage>
</organism>
<dbReference type="Proteomes" id="UP000789525">
    <property type="component" value="Unassembled WGS sequence"/>
</dbReference>
<feature type="non-terminal residue" evidence="1">
    <location>
        <position position="1"/>
    </location>
</feature>
<proteinExistence type="predicted"/>
<feature type="non-terminal residue" evidence="1">
    <location>
        <position position="179"/>
    </location>
</feature>
<evidence type="ECO:0000313" key="1">
    <source>
        <dbReference type="EMBL" id="CAG8629107.1"/>
    </source>
</evidence>